<dbReference type="InterPro" id="IPR029045">
    <property type="entry name" value="ClpP/crotonase-like_dom_sf"/>
</dbReference>
<evidence type="ECO:0000256" key="1">
    <source>
        <dbReference type="ARBA" id="ARBA00005254"/>
    </source>
</evidence>
<accession>A0A1H8RXJ4</accession>
<keyword evidence="3" id="KW-1185">Reference proteome</keyword>
<dbReference type="PANTHER" id="PTHR43802">
    <property type="entry name" value="ENOYL-COA HYDRATASE"/>
    <property type="match status" value="1"/>
</dbReference>
<dbReference type="CDD" id="cd06558">
    <property type="entry name" value="crotonase-like"/>
    <property type="match status" value="1"/>
</dbReference>
<proteinExistence type="inferred from homology"/>
<dbReference type="Gene3D" id="3.90.226.10">
    <property type="entry name" value="2-enoyl-CoA Hydratase, Chain A, domain 1"/>
    <property type="match status" value="1"/>
</dbReference>
<evidence type="ECO:0000313" key="3">
    <source>
        <dbReference type="Proteomes" id="UP000198960"/>
    </source>
</evidence>
<name>A0A1H8RXJ4_9ACTN</name>
<organism evidence="2 3">
    <name type="scientific">Trujillonella endophytica</name>
    <dbReference type="NCBI Taxonomy" id="673521"/>
    <lineage>
        <taxon>Bacteria</taxon>
        <taxon>Bacillati</taxon>
        <taxon>Actinomycetota</taxon>
        <taxon>Actinomycetes</taxon>
        <taxon>Geodermatophilales</taxon>
        <taxon>Geodermatophilaceae</taxon>
        <taxon>Trujillonella</taxon>
    </lineage>
</organism>
<protein>
    <submittedName>
        <fullName evidence="2">Enoyl-CoA hydratase/isomerase</fullName>
    </submittedName>
</protein>
<dbReference type="RefSeq" id="WP_091941480.1">
    <property type="nucleotide sequence ID" value="NZ_FOEE01000003.1"/>
</dbReference>
<dbReference type="AlphaFoldDB" id="A0A1H8RXJ4"/>
<dbReference type="GO" id="GO:0016853">
    <property type="term" value="F:isomerase activity"/>
    <property type="evidence" value="ECO:0007669"/>
    <property type="project" value="UniProtKB-KW"/>
</dbReference>
<gene>
    <name evidence="2" type="ORF">SAMN05660991_01398</name>
</gene>
<sequence length="232" mass="24212">MPAQDTDATVVVERVGAVLSVELDRPDKLNAASPQLQADLNAALRAAAADDDVRAVVLSGRGRGLSSGGDTAVLEQLVTGTAAEELQRELSDLTAERLRLAFAELVKPLVVAVHGFAIGWGAELVAMADVAVMDDDAYLQEPHARFGIAPAPACELVWSRFVPPGVLTEILGLGRRVPADEALRWGLVARVVPAGSARTAALELAAELAQVPASGLAAVKRAVHREVVARLA</sequence>
<dbReference type="SUPFAM" id="SSF52096">
    <property type="entry name" value="ClpP/crotonase"/>
    <property type="match status" value="1"/>
</dbReference>
<dbReference type="STRING" id="673521.SAMN05660991_01398"/>
<dbReference type="Pfam" id="PF00378">
    <property type="entry name" value="ECH_1"/>
    <property type="match status" value="1"/>
</dbReference>
<dbReference type="EMBL" id="FOEE01000003">
    <property type="protein sequence ID" value="SEO70924.1"/>
    <property type="molecule type" value="Genomic_DNA"/>
</dbReference>
<dbReference type="PANTHER" id="PTHR43802:SF1">
    <property type="entry name" value="IP11341P-RELATED"/>
    <property type="match status" value="1"/>
</dbReference>
<reference evidence="3" key="1">
    <citation type="submission" date="2016-10" db="EMBL/GenBank/DDBJ databases">
        <authorList>
            <person name="Varghese N."/>
            <person name="Submissions S."/>
        </authorList>
    </citation>
    <scope>NUCLEOTIDE SEQUENCE [LARGE SCALE GENOMIC DNA]</scope>
    <source>
        <strain evidence="3">DSM 45413</strain>
    </source>
</reference>
<dbReference type="InterPro" id="IPR001753">
    <property type="entry name" value="Enoyl-CoA_hydra/iso"/>
</dbReference>
<dbReference type="OrthoDB" id="9774843at2"/>
<evidence type="ECO:0000313" key="2">
    <source>
        <dbReference type="EMBL" id="SEO70924.1"/>
    </source>
</evidence>
<comment type="similarity">
    <text evidence="1">Belongs to the enoyl-CoA hydratase/isomerase family.</text>
</comment>
<keyword evidence="2" id="KW-0413">Isomerase</keyword>
<dbReference type="Proteomes" id="UP000198960">
    <property type="component" value="Unassembled WGS sequence"/>
</dbReference>